<feature type="transmembrane region" description="Helical" evidence="4">
    <location>
        <begin position="86"/>
        <end position="104"/>
    </location>
</feature>
<keyword evidence="3 4" id="KW-0472">Membrane</keyword>
<feature type="transmembrane region" description="Helical" evidence="4">
    <location>
        <begin position="57"/>
        <end position="79"/>
    </location>
</feature>
<dbReference type="Proteomes" id="UP000094844">
    <property type="component" value="Unassembled WGS sequence"/>
</dbReference>
<dbReference type="STRING" id="569.A6V27_00475"/>
<feature type="transmembrane region" description="Helical" evidence="4">
    <location>
        <begin position="384"/>
        <end position="404"/>
    </location>
</feature>
<dbReference type="AlphaFoldDB" id="A0A1C6Z2A9"/>
<feature type="transmembrane region" description="Helical" evidence="4">
    <location>
        <begin position="261"/>
        <end position="284"/>
    </location>
</feature>
<dbReference type="PANTHER" id="PTHR23546">
    <property type="entry name" value="TRANSPORT PROTEIN"/>
    <property type="match status" value="1"/>
</dbReference>
<feature type="transmembrane region" description="Helical" evidence="4">
    <location>
        <begin position="296"/>
        <end position="314"/>
    </location>
</feature>
<evidence type="ECO:0000313" key="7">
    <source>
        <dbReference type="Proteomes" id="UP000094844"/>
    </source>
</evidence>
<accession>A0A1C6Z2A9</accession>
<feature type="transmembrane region" description="Helical" evidence="4">
    <location>
        <begin position="110"/>
        <end position="129"/>
    </location>
</feature>
<feature type="transmembrane region" description="Helical" evidence="4">
    <location>
        <begin position="228"/>
        <end position="249"/>
    </location>
</feature>
<dbReference type="PANTHER" id="PTHR23546:SF1">
    <property type="entry name" value="MEMBRANE PROTEIN"/>
    <property type="match status" value="1"/>
</dbReference>
<sequence>MRKLHLIRCQYMRLKGFPPLITLLLISSLILTIGRAITLPFITIYMTEHFHLEPESVGLVLGVSLALGIVASFYGGYLVDKFDKHRLMIISIALFALTFCIMPWLNDVLWMVPVLALLHAAYSIFSIAIKACFAEWLPVSERIRGFSMNYTLVNVGWAVGPALGVFAASFYPMLPFFLSGLLAFLVGLTLWLRLDGYGLPPTNGGAVFTEQRLSFRATFKVLSHDRRLIFFTLGSTMGAVVAGQFTGYLSQYLITVSNAQFAYQVIGSVMTVNATVVIGLQYLLSRKMNKENLLRWLMFGTLFFCLGLIGFALAERSIPIWMVAMAIFTLGEVIVIPVEYLFIDFIAPPHLKGSYYGVQNLGNLGGAVNPILCGFLLSFAPPTMLFYVLAVISLFGLAFFWYGYRLSGASNHASEDLI</sequence>
<dbReference type="GO" id="GO:0022857">
    <property type="term" value="F:transmembrane transporter activity"/>
    <property type="evidence" value="ECO:0007669"/>
    <property type="project" value="InterPro"/>
</dbReference>
<feature type="domain" description="Major facilitator superfamily (MFS) profile" evidence="5">
    <location>
        <begin position="20"/>
        <end position="408"/>
    </location>
</feature>
<dbReference type="Pfam" id="PF07690">
    <property type="entry name" value="MFS_1"/>
    <property type="match status" value="1"/>
</dbReference>
<gene>
    <name evidence="6" type="ORF">BN1044_02793</name>
</gene>
<evidence type="ECO:0000256" key="1">
    <source>
        <dbReference type="ARBA" id="ARBA00022692"/>
    </source>
</evidence>
<evidence type="ECO:0000256" key="3">
    <source>
        <dbReference type="ARBA" id="ARBA00023136"/>
    </source>
</evidence>
<dbReference type="InterPro" id="IPR011701">
    <property type="entry name" value="MFS"/>
</dbReference>
<evidence type="ECO:0000256" key="4">
    <source>
        <dbReference type="SAM" id="Phobius"/>
    </source>
</evidence>
<dbReference type="Gene3D" id="1.20.1250.20">
    <property type="entry name" value="MFS general substrate transporter like domains"/>
    <property type="match status" value="1"/>
</dbReference>
<proteinExistence type="predicted"/>
<feature type="transmembrane region" description="Helical" evidence="4">
    <location>
        <begin position="355"/>
        <end position="378"/>
    </location>
</feature>
<keyword evidence="1 4" id="KW-0812">Transmembrane</keyword>
<dbReference type="PROSITE" id="PS50850">
    <property type="entry name" value="MFS"/>
    <property type="match status" value="1"/>
</dbReference>
<evidence type="ECO:0000259" key="5">
    <source>
        <dbReference type="PROSITE" id="PS50850"/>
    </source>
</evidence>
<feature type="transmembrane region" description="Helical" evidence="4">
    <location>
        <begin position="320"/>
        <end position="343"/>
    </location>
</feature>
<feature type="transmembrane region" description="Helical" evidence="4">
    <location>
        <begin position="176"/>
        <end position="194"/>
    </location>
</feature>
<protein>
    <submittedName>
        <fullName evidence="6">Predicted arabinose efflux permease, MFS family</fullName>
    </submittedName>
</protein>
<keyword evidence="2 4" id="KW-1133">Transmembrane helix</keyword>
<feature type="transmembrane region" description="Helical" evidence="4">
    <location>
        <begin position="20"/>
        <end position="45"/>
    </location>
</feature>
<dbReference type="EMBL" id="FMIQ01000055">
    <property type="protein sequence ID" value="SCM53300.1"/>
    <property type="molecule type" value="Genomic_DNA"/>
</dbReference>
<reference evidence="6 7" key="1">
    <citation type="submission" date="2016-09" db="EMBL/GenBank/DDBJ databases">
        <authorList>
            <person name="Capua I."/>
            <person name="De Benedictis P."/>
            <person name="Joannis T."/>
            <person name="Lombin L.H."/>
            <person name="Cattoli G."/>
        </authorList>
    </citation>
    <scope>NUCLEOTIDE SEQUENCE [LARGE SCALE GENOMIC DNA]</scope>
    <source>
        <strain evidence="6 7">GB001</strain>
    </source>
</reference>
<evidence type="ECO:0000256" key="2">
    <source>
        <dbReference type="ARBA" id="ARBA00022989"/>
    </source>
</evidence>
<dbReference type="InterPro" id="IPR036259">
    <property type="entry name" value="MFS_trans_sf"/>
</dbReference>
<feature type="transmembrane region" description="Helical" evidence="4">
    <location>
        <begin position="150"/>
        <end position="170"/>
    </location>
</feature>
<dbReference type="SUPFAM" id="SSF103473">
    <property type="entry name" value="MFS general substrate transporter"/>
    <property type="match status" value="1"/>
</dbReference>
<name>A0A1C6Z2A9_HAFAL</name>
<organism evidence="6 7">
    <name type="scientific">Hafnia alvei</name>
    <dbReference type="NCBI Taxonomy" id="569"/>
    <lineage>
        <taxon>Bacteria</taxon>
        <taxon>Pseudomonadati</taxon>
        <taxon>Pseudomonadota</taxon>
        <taxon>Gammaproteobacteria</taxon>
        <taxon>Enterobacterales</taxon>
        <taxon>Hafniaceae</taxon>
        <taxon>Hafnia</taxon>
    </lineage>
</organism>
<evidence type="ECO:0000313" key="6">
    <source>
        <dbReference type="EMBL" id="SCM53300.1"/>
    </source>
</evidence>
<dbReference type="InterPro" id="IPR020846">
    <property type="entry name" value="MFS_dom"/>
</dbReference>